<evidence type="ECO:0000313" key="3">
    <source>
        <dbReference type="Proteomes" id="UP000216339"/>
    </source>
</evidence>
<dbReference type="RefSeq" id="WP_095508762.1">
    <property type="nucleotide sequence ID" value="NZ_MQWD01000001.1"/>
</dbReference>
<keyword evidence="3" id="KW-1185">Reference proteome</keyword>
<dbReference type="EMBL" id="MQWD01000001">
    <property type="protein sequence ID" value="PAP75131.1"/>
    <property type="molecule type" value="Genomic_DNA"/>
</dbReference>
<evidence type="ECO:0000256" key="1">
    <source>
        <dbReference type="SAM" id="SignalP"/>
    </source>
</evidence>
<keyword evidence="1" id="KW-0732">Signal</keyword>
<reference evidence="2 3" key="1">
    <citation type="submission" date="2016-11" db="EMBL/GenBank/DDBJ databases">
        <title>Study of marine rhodopsin-containing bacteria.</title>
        <authorList>
            <person name="Yoshizawa S."/>
            <person name="Kumagai Y."/>
            <person name="Kogure K."/>
        </authorList>
    </citation>
    <scope>NUCLEOTIDE SEQUENCE [LARGE SCALE GENOMIC DNA]</scope>
    <source>
        <strain evidence="2 3">SAORIC-28</strain>
    </source>
</reference>
<accession>A0A271IV46</accession>
<evidence type="ECO:0000313" key="2">
    <source>
        <dbReference type="EMBL" id="PAP75131.1"/>
    </source>
</evidence>
<dbReference type="Proteomes" id="UP000216339">
    <property type="component" value="Unassembled WGS sequence"/>
</dbReference>
<feature type="chain" id="PRO_5012447850" description="DUF5723 domain-containing protein" evidence="1">
    <location>
        <begin position="20"/>
        <end position="413"/>
    </location>
</feature>
<comment type="caution">
    <text evidence="2">The sequence shown here is derived from an EMBL/GenBank/DDBJ whole genome shotgun (WGS) entry which is preliminary data.</text>
</comment>
<gene>
    <name evidence="2" type="ORF">BSZ37_01045</name>
</gene>
<dbReference type="AlphaFoldDB" id="A0A271IV46"/>
<name>A0A271IV46_9BACT</name>
<sequence>MTRLLLAALTLALAAPVFAQPHVTTKREAPAGGTDLASLAAGGAVAAMPTLDSPFLSNPAHIATGGFSLNVLGVTAGAGGNVSEALNFYTDELSPAIEEGIETIREEDPDRLEALYDEALRVGSQPKTADLGVLAPSVRASFGPAAFGVGVYGQSVTRGRIRDGGAGIPYVDLYSQADLAVPLVAGVDLAKTPLGAALPFGLRAGASATVLQRRVTAKAATVDALDPDDEKLYVFRGDAVRLAAGLFATDVAVRGLDVGAEVSNVGSGIDYAFDRSIAVSGTDEMADDMTEVAALEARFDGRETAPVVRVGVAYRLPEVPGLTAGGLAVDYTSAATSDFDQSMQAGLRAGAHVRLGRFLELRGGVSQGMPSAGAALVTRVARLEYATYGVEDGRLLGQLRRRNHVVQVRFGLF</sequence>
<protein>
    <recommendedName>
        <fullName evidence="4">DUF5723 domain-containing protein</fullName>
    </recommendedName>
</protein>
<proteinExistence type="predicted"/>
<feature type="signal peptide" evidence="1">
    <location>
        <begin position="1"/>
        <end position="19"/>
    </location>
</feature>
<evidence type="ECO:0008006" key="4">
    <source>
        <dbReference type="Google" id="ProtNLM"/>
    </source>
</evidence>
<organism evidence="2 3">
    <name type="scientific">Rubrivirga marina</name>
    <dbReference type="NCBI Taxonomy" id="1196024"/>
    <lineage>
        <taxon>Bacteria</taxon>
        <taxon>Pseudomonadati</taxon>
        <taxon>Rhodothermota</taxon>
        <taxon>Rhodothermia</taxon>
        <taxon>Rhodothermales</taxon>
        <taxon>Rubricoccaceae</taxon>
        <taxon>Rubrivirga</taxon>
    </lineage>
</organism>